<dbReference type="InterPro" id="IPR011010">
    <property type="entry name" value="DNA_brk_join_enz"/>
</dbReference>
<evidence type="ECO:0000256" key="5">
    <source>
        <dbReference type="ARBA" id="ARBA00023125"/>
    </source>
</evidence>
<dbReference type="Pfam" id="PF01028">
    <property type="entry name" value="Topoisom_I"/>
    <property type="match status" value="1"/>
</dbReference>
<dbReference type="InterPro" id="IPR013500">
    <property type="entry name" value="TopoI_cat_euk"/>
</dbReference>
<dbReference type="KEGG" id="smag:AN936_01145"/>
<reference evidence="9 10" key="1">
    <citation type="journal article" date="2015" name="Genome Announc.">
        <title>Complete Genome Sequence of Polypropylene Glycol- and Polyethylene Glycol-Degrading Sphingopyxis macrogoltabida Strain EY-1.</title>
        <authorList>
            <person name="Ohtsubo Y."/>
            <person name="Nagata Y."/>
            <person name="Numata M."/>
            <person name="Tsuchikane K."/>
            <person name="Hosoyama A."/>
            <person name="Yamazoe A."/>
            <person name="Tsuda M."/>
            <person name="Fujita N."/>
            <person name="Kawai F."/>
        </authorList>
    </citation>
    <scope>NUCLEOTIDE SEQUENCE [LARGE SCALE GENOMIC DNA]</scope>
    <source>
        <strain evidence="9 10">EY-1</strain>
    </source>
</reference>
<gene>
    <name evidence="9" type="ORF">AN936_01145</name>
</gene>
<dbReference type="InterPro" id="IPR001631">
    <property type="entry name" value="TopoI"/>
</dbReference>
<dbReference type="GO" id="GO:0006265">
    <property type="term" value="P:DNA topological change"/>
    <property type="evidence" value="ECO:0007669"/>
    <property type="project" value="InterPro"/>
</dbReference>
<keyword evidence="6 9" id="KW-0413">Isomerase</keyword>
<feature type="domain" description="DNA topoisomerase IB N-terminal" evidence="8">
    <location>
        <begin position="32"/>
        <end position="80"/>
    </location>
</feature>
<dbReference type="GO" id="GO:0003917">
    <property type="term" value="F:DNA topoisomerase type I (single strand cut, ATP-independent) activity"/>
    <property type="evidence" value="ECO:0007669"/>
    <property type="project" value="UniProtKB-EC"/>
</dbReference>
<accession>A0A0N7GRW2</accession>
<evidence type="ECO:0000313" key="10">
    <source>
        <dbReference type="Proteomes" id="UP000058074"/>
    </source>
</evidence>
<comment type="catalytic activity">
    <reaction evidence="1">
        <text>ATP-independent breakage of single-stranded DNA, followed by passage and rejoining.</text>
        <dbReference type="EC" id="5.6.2.1"/>
    </reaction>
</comment>
<feature type="domain" description="DNA topoisomerase I catalytic core eukaryotic-type" evidence="7">
    <location>
        <begin position="93"/>
        <end position="262"/>
    </location>
</feature>
<dbReference type="PROSITE" id="PS52038">
    <property type="entry name" value="TOPO_IB_2"/>
    <property type="match status" value="1"/>
</dbReference>
<evidence type="ECO:0000313" key="9">
    <source>
        <dbReference type="EMBL" id="ALH79027.1"/>
    </source>
</evidence>
<evidence type="ECO:0000256" key="4">
    <source>
        <dbReference type="ARBA" id="ARBA00023029"/>
    </source>
</evidence>
<dbReference type="SUPFAM" id="SSF55869">
    <property type="entry name" value="DNA topoisomerase I domain"/>
    <property type="match status" value="1"/>
</dbReference>
<dbReference type="Pfam" id="PF21338">
    <property type="entry name" value="Top1B_N_bact"/>
    <property type="match status" value="1"/>
</dbReference>
<protein>
    <recommendedName>
        <fullName evidence="3">DNA topoisomerase</fullName>
        <ecNumber evidence="3">5.6.2.1</ecNumber>
    </recommendedName>
</protein>
<evidence type="ECO:0000259" key="8">
    <source>
        <dbReference type="Pfam" id="PF21338"/>
    </source>
</evidence>
<comment type="similarity">
    <text evidence="2">Belongs to the type IB topoisomerase family.</text>
</comment>
<dbReference type="Gene3D" id="3.90.15.10">
    <property type="entry name" value="Topoisomerase I, Chain A, domain 3"/>
    <property type="match status" value="1"/>
</dbReference>
<evidence type="ECO:0000256" key="3">
    <source>
        <dbReference type="ARBA" id="ARBA00012891"/>
    </source>
</evidence>
<evidence type="ECO:0000256" key="2">
    <source>
        <dbReference type="ARBA" id="ARBA00006645"/>
    </source>
</evidence>
<name>A0A0N7GRW2_SPHMC</name>
<keyword evidence="5" id="KW-0238">DNA-binding</keyword>
<dbReference type="Gene3D" id="3.30.66.10">
    <property type="entry name" value="DNA topoisomerase I domain"/>
    <property type="match status" value="1"/>
</dbReference>
<evidence type="ECO:0000259" key="7">
    <source>
        <dbReference type="Pfam" id="PF01028"/>
    </source>
</evidence>
<evidence type="ECO:0000256" key="1">
    <source>
        <dbReference type="ARBA" id="ARBA00000213"/>
    </source>
</evidence>
<dbReference type="GO" id="GO:0003677">
    <property type="term" value="F:DNA binding"/>
    <property type="evidence" value="ECO:0007669"/>
    <property type="project" value="UniProtKB-KW"/>
</dbReference>
<keyword evidence="4" id="KW-0799">Topoisomerase</keyword>
<dbReference type="PATRIC" id="fig|33050.5.peg.239"/>
<dbReference type="SUPFAM" id="SSF56349">
    <property type="entry name" value="DNA breaking-rejoining enzymes"/>
    <property type="match status" value="1"/>
</dbReference>
<dbReference type="InterPro" id="IPR014711">
    <property type="entry name" value="TopoI_cat_a-hlx-sub_euk"/>
</dbReference>
<dbReference type="Proteomes" id="UP000058074">
    <property type="component" value="Chromosome"/>
</dbReference>
<dbReference type="EC" id="5.6.2.1" evidence="3"/>
<dbReference type="Gene3D" id="1.10.132.120">
    <property type="match status" value="1"/>
</dbReference>
<proteinExistence type="inferred from homology"/>
<dbReference type="AlphaFoldDB" id="A0A0N7GRW2"/>
<sequence length="344" mass="38431">MRPGRYSAMSAVRLIHVDDSLPGIGRERAGDGWRYRDAKGRLIRDRHEIARLNAIALPPAYEDAWFCPAPNGHILATGYDARGRKQYRYHPEFRLAREADKYDRCAAFGHALPLLRARLADDLARRTLCQGRVVGAVVRLLDLAALRVGNEEYVTANKSFGATTLRQHHASLTGRTLRLNYRAKGGTERVVTISDRSLITLVRRLQDLPGQKLFQYDDEGEFCAVGSDDVNAYIRDAMGEEFSAKHFRTWSASVAAFAFLYDANEPPTLKMLLAHVSDWLGNTPAIARKAYIHPAMIAAAQERGDFAAVTGPLPRATKYLSRYERGFLTYLERAPNAAALLRSA</sequence>
<dbReference type="InterPro" id="IPR035447">
    <property type="entry name" value="DNA_topo_I_N_sf"/>
</dbReference>
<dbReference type="InterPro" id="IPR049331">
    <property type="entry name" value="Top1B_N_bact"/>
</dbReference>
<dbReference type="EMBL" id="CP012700">
    <property type="protein sequence ID" value="ALH79027.1"/>
    <property type="molecule type" value="Genomic_DNA"/>
</dbReference>
<dbReference type="PRINTS" id="PR00416">
    <property type="entry name" value="EUTPISMRASEI"/>
</dbReference>
<organism evidence="9 10">
    <name type="scientific">Sphingopyxis macrogoltabida</name>
    <name type="common">Sphingomonas macrogoltabidus</name>
    <dbReference type="NCBI Taxonomy" id="33050"/>
    <lineage>
        <taxon>Bacteria</taxon>
        <taxon>Pseudomonadati</taxon>
        <taxon>Pseudomonadota</taxon>
        <taxon>Alphaproteobacteria</taxon>
        <taxon>Sphingomonadales</taxon>
        <taxon>Sphingomonadaceae</taxon>
        <taxon>Sphingopyxis</taxon>
    </lineage>
</organism>
<evidence type="ECO:0000256" key="6">
    <source>
        <dbReference type="ARBA" id="ARBA00023235"/>
    </source>
</evidence>